<proteinExistence type="inferred from homology"/>
<feature type="compositionally biased region" description="Polar residues" evidence="14">
    <location>
        <begin position="605"/>
        <end position="616"/>
    </location>
</feature>
<keyword evidence="6" id="KW-0320">Glycogen biosynthesis</keyword>
<dbReference type="SUPFAM" id="SSF53448">
    <property type="entry name" value="Nucleotide-diphospho-sugar transferases"/>
    <property type="match status" value="1"/>
</dbReference>
<comment type="cofactor">
    <cofactor evidence="1">
        <name>Mn(2+)</name>
        <dbReference type="ChEBI" id="CHEBI:29035"/>
    </cofactor>
</comment>
<dbReference type="Pfam" id="PF01501">
    <property type="entry name" value="Glyco_transf_8"/>
    <property type="match status" value="1"/>
</dbReference>
<evidence type="ECO:0000256" key="8">
    <source>
        <dbReference type="ARBA" id="ARBA00023211"/>
    </source>
</evidence>
<dbReference type="OrthoDB" id="2014201at2759"/>
<dbReference type="Gene3D" id="3.90.550.10">
    <property type="entry name" value="Spore Coat Polysaccharide Biosynthesis Protein SpsA, Chain A"/>
    <property type="match status" value="1"/>
</dbReference>
<evidence type="ECO:0000256" key="10">
    <source>
        <dbReference type="ARBA" id="ARBA00038934"/>
    </source>
</evidence>
<keyword evidence="3" id="KW-0963">Cytoplasm</keyword>
<keyword evidence="4 15" id="KW-0808">Transferase</keyword>
<keyword evidence="16" id="KW-1185">Reference proteome</keyword>
<evidence type="ECO:0000313" key="16">
    <source>
        <dbReference type="Proteomes" id="UP000275078"/>
    </source>
</evidence>
<dbReference type="FunFam" id="3.90.550.10:FF:000092">
    <property type="entry name" value="Glycogenin 2"/>
    <property type="match status" value="1"/>
</dbReference>
<dbReference type="CDD" id="cd02537">
    <property type="entry name" value="GT8_Glycogenin"/>
    <property type="match status" value="1"/>
</dbReference>
<gene>
    <name evidence="15" type="ORF">BJ508DRAFT_320248</name>
</gene>
<dbReference type="InterPro" id="IPR002495">
    <property type="entry name" value="Glyco_trans_8"/>
</dbReference>
<evidence type="ECO:0000256" key="4">
    <source>
        <dbReference type="ARBA" id="ARBA00022679"/>
    </source>
</evidence>
<organism evidence="15 16">
    <name type="scientific">Ascobolus immersus RN42</name>
    <dbReference type="NCBI Taxonomy" id="1160509"/>
    <lineage>
        <taxon>Eukaryota</taxon>
        <taxon>Fungi</taxon>
        <taxon>Dikarya</taxon>
        <taxon>Ascomycota</taxon>
        <taxon>Pezizomycotina</taxon>
        <taxon>Pezizomycetes</taxon>
        <taxon>Pezizales</taxon>
        <taxon>Ascobolaceae</taxon>
        <taxon>Ascobolus</taxon>
    </lineage>
</organism>
<feature type="region of interest" description="Disordered" evidence="14">
    <location>
        <begin position="457"/>
        <end position="616"/>
    </location>
</feature>
<dbReference type="STRING" id="1160509.A0A3N4IQS8"/>
<dbReference type="GO" id="GO:0008466">
    <property type="term" value="F:glycogenin glucosyltransferase activity"/>
    <property type="evidence" value="ECO:0007669"/>
    <property type="project" value="UniProtKB-EC"/>
</dbReference>
<keyword evidence="8" id="KW-0464">Manganese</keyword>
<dbReference type="AlphaFoldDB" id="A0A3N4IQS8"/>
<comment type="function">
    <text evidence="13">Self-glucosylating initiator of glycogen synthesis. It catalyzes the formation of a short alpha (1,4)-glucosyl chain covalently attached via a glucose 1-O-tyrosyl linkage to internal tyrosine residues and these chains act as primers for the elongation reaction catalyzed by glycogen synthase.</text>
</comment>
<dbReference type="GO" id="GO:0005737">
    <property type="term" value="C:cytoplasm"/>
    <property type="evidence" value="ECO:0007669"/>
    <property type="project" value="UniProtKB-SubCell"/>
</dbReference>
<protein>
    <recommendedName>
        <fullName evidence="10">glycogenin glucosyltransferase</fullName>
        <ecNumber evidence="10">2.4.1.186</ecNumber>
    </recommendedName>
</protein>
<evidence type="ECO:0000256" key="7">
    <source>
        <dbReference type="ARBA" id="ARBA00023180"/>
    </source>
</evidence>
<feature type="region of interest" description="Disordered" evidence="14">
    <location>
        <begin position="287"/>
        <end position="320"/>
    </location>
</feature>
<comment type="catalytic activity">
    <reaction evidence="11">
        <text>[1,4-alpha-D-glucosyl](n)-L-tyrosyl-[glycogenin] + UDP-alpha-D-glucose = [1,4-alpha-D-glucosyl](n+1)-L-tyrosyl-[glycogenin] + UDP + H(+)</text>
        <dbReference type="Rhea" id="RHEA:56560"/>
        <dbReference type="Rhea" id="RHEA-COMP:14606"/>
        <dbReference type="Rhea" id="RHEA-COMP:14607"/>
        <dbReference type="ChEBI" id="CHEBI:15378"/>
        <dbReference type="ChEBI" id="CHEBI:58223"/>
        <dbReference type="ChEBI" id="CHEBI:58885"/>
        <dbReference type="ChEBI" id="CHEBI:140574"/>
        <dbReference type="EC" id="2.4.1.186"/>
    </reaction>
</comment>
<dbReference type="InterPro" id="IPR029044">
    <property type="entry name" value="Nucleotide-diphossugar_trans"/>
</dbReference>
<feature type="region of interest" description="Disordered" evidence="14">
    <location>
        <begin position="368"/>
        <end position="441"/>
    </location>
</feature>
<evidence type="ECO:0000256" key="5">
    <source>
        <dbReference type="ARBA" id="ARBA00022723"/>
    </source>
</evidence>
<evidence type="ECO:0000256" key="12">
    <source>
        <dbReference type="ARBA" id="ARBA00052293"/>
    </source>
</evidence>
<evidence type="ECO:0000256" key="3">
    <source>
        <dbReference type="ARBA" id="ARBA00022490"/>
    </source>
</evidence>
<feature type="compositionally biased region" description="Basic and acidic residues" evidence="14">
    <location>
        <begin position="526"/>
        <end position="549"/>
    </location>
</feature>
<dbReference type="GO" id="GO:0046872">
    <property type="term" value="F:metal ion binding"/>
    <property type="evidence" value="ECO:0007669"/>
    <property type="project" value="UniProtKB-KW"/>
</dbReference>
<evidence type="ECO:0000256" key="14">
    <source>
        <dbReference type="SAM" id="MobiDB-lite"/>
    </source>
</evidence>
<feature type="compositionally biased region" description="Acidic residues" evidence="14">
    <location>
        <begin position="388"/>
        <end position="398"/>
    </location>
</feature>
<evidence type="ECO:0000256" key="2">
    <source>
        <dbReference type="ARBA" id="ARBA00004496"/>
    </source>
</evidence>
<accession>A0A3N4IQS8</accession>
<feature type="compositionally biased region" description="Basic and acidic residues" evidence="14">
    <location>
        <begin position="399"/>
        <end position="410"/>
    </location>
</feature>
<evidence type="ECO:0000256" key="13">
    <source>
        <dbReference type="ARBA" id="ARBA00057883"/>
    </source>
</evidence>
<feature type="compositionally biased region" description="Low complexity" evidence="14">
    <location>
        <begin position="305"/>
        <end position="316"/>
    </location>
</feature>
<keyword evidence="7" id="KW-0325">Glycoprotein</keyword>
<dbReference type="EC" id="2.4.1.186" evidence="10"/>
<dbReference type="EMBL" id="ML119645">
    <property type="protein sequence ID" value="RPA88146.1"/>
    <property type="molecule type" value="Genomic_DNA"/>
</dbReference>
<evidence type="ECO:0000256" key="6">
    <source>
        <dbReference type="ARBA" id="ARBA00023056"/>
    </source>
</evidence>
<evidence type="ECO:0000313" key="15">
    <source>
        <dbReference type="EMBL" id="RPA88146.1"/>
    </source>
</evidence>
<dbReference type="Proteomes" id="UP000275078">
    <property type="component" value="Unassembled WGS sequence"/>
</dbReference>
<comment type="similarity">
    <text evidence="9">Belongs to the glycosyltransferase 8 family. Glycogenin subfamily.</text>
</comment>
<reference evidence="15 16" key="1">
    <citation type="journal article" date="2018" name="Nat. Ecol. Evol.">
        <title>Pezizomycetes genomes reveal the molecular basis of ectomycorrhizal truffle lifestyle.</title>
        <authorList>
            <person name="Murat C."/>
            <person name="Payen T."/>
            <person name="Noel B."/>
            <person name="Kuo A."/>
            <person name="Morin E."/>
            <person name="Chen J."/>
            <person name="Kohler A."/>
            <person name="Krizsan K."/>
            <person name="Balestrini R."/>
            <person name="Da Silva C."/>
            <person name="Montanini B."/>
            <person name="Hainaut M."/>
            <person name="Levati E."/>
            <person name="Barry K.W."/>
            <person name="Belfiori B."/>
            <person name="Cichocki N."/>
            <person name="Clum A."/>
            <person name="Dockter R.B."/>
            <person name="Fauchery L."/>
            <person name="Guy J."/>
            <person name="Iotti M."/>
            <person name="Le Tacon F."/>
            <person name="Lindquist E.A."/>
            <person name="Lipzen A."/>
            <person name="Malagnac F."/>
            <person name="Mello A."/>
            <person name="Molinier V."/>
            <person name="Miyauchi S."/>
            <person name="Poulain J."/>
            <person name="Riccioni C."/>
            <person name="Rubini A."/>
            <person name="Sitrit Y."/>
            <person name="Splivallo R."/>
            <person name="Traeger S."/>
            <person name="Wang M."/>
            <person name="Zifcakova L."/>
            <person name="Wipf D."/>
            <person name="Zambonelli A."/>
            <person name="Paolocci F."/>
            <person name="Nowrousian M."/>
            <person name="Ottonello S."/>
            <person name="Baldrian P."/>
            <person name="Spatafora J.W."/>
            <person name="Henrissat B."/>
            <person name="Nagy L.G."/>
            <person name="Aury J.M."/>
            <person name="Wincker P."/>
            <person name="Grigoriev I.V."/>
            <person name="Bonfante P."/>
            <person name="Martin F.M."/>
        </authorList>
    </citation>
    <scope>NUCLEOTIDE SEQUENCE [LARGE SCALE GENOMIC DNA]</scope>
    <source>
        <strain evidence="15 16">RN42</strain>
    </source>
</reference>
<evidence type="ECO:0000256" key="11">
    <source>
        <dbReference type="ARBA" id="ARBA00050886"/>
    </source>
</evidence>
<comment type="subcellular location">
    <subcellularLocation>
        <location evidence="2">Cytoplasm</location>
    </subcellularLocation>
</comment>
<dbReference type="InterPro" id="IPR050587">
    <property type="entry name" value="GNT1/Glycosyltrans_8"/>
</dbReference>
<dbReference type="GO" id="GO:0005978">
    <property type="term" value="P:glycogen biosynthetic process"/>
    <property type="evidence" value="ECO:0007669"/>
    <property type="project" value="UniProtKB-KW"/>
</dbReference>
<evidence type="ECO:0000256" key="1">
    <source>
        <dbReference type="ARBA" id="ARBA00001936"/>
    </source>
</evidence>
<comment type="catalytic activity">
    <reaction evidence="12">
        <text>L-tyrosyl-[glycogenin] + UDP-alpha-D-glucose = alpha-D-glucosyl-L-tyrosyl-[glycogenin] + UDP + H(+)</text>
        <dbReference type="Rhea" id="RHEA:23360"/>
        <dbReference type="Rhea" id="RHEA-COMP:14604"/>
        <dbReference type="Rhea" id="RHEA-COMP:14605"/>
        <dbReference type="ChEBI" id="CHEBI:15378"/>
        <dbReference type="ChEBI" id="CHEBI:46858"/>
        <dbReference type="ChEBI" id="CHEBI:58223"/>
        <dbReference type="ChEBI" id="CHEBI:58885"/>
        <dbReference type="ChEBI" id="CHEBI:140573"/>
        <dbReference type="EC" id="2.4.1.186"/>
    </reaction>
</comment>
<sequence>MSIERDEREQVYATLLLNDDYLPGAIVVAHSLRDGGASRKLAILVPTEGLSHASLTVLARLYDYIIPVQKIYSNNHSNLNLMGRPDLAGAFTKIHLWNQTQFSKIVYLDADTVALRAPEELFDVPHDFSAAPDIGWPDIFNSGVLVLKPDEGVFSSLLTLAQQSLSFDGADQGLLNQFFPHYNRLSFTYNCTPSASYQYAPAYKHFQSQISIAHFIGEEKPWKRGRTTSTHLPYDQLLSRWWASWDRHYRQVDGQYAGRPQDRSGSGIISPQGDIITFPFAPDVRYAARDGPPPPYQAKSGSWNPALSAPPVSSVPEAHNLPASFNNNRWNDSTHHHRQEPAIPAIFPWEFAARAPPTRVWNEVWSPAPAPASLTEPVYESQDHGHEEEEEEEEEEDYTAERQTEEDRIGESSTYETEDDEEVAHSPTTPTEGGAKWGTYDRRNAWDTVEGIHEYVSLLQSRGRSPPKGKKTSNAHDDESDEEERGYAFPITPNPLRNRPVWNSGSRYDKIFPSAPGVPAQGEWDPNAKLDELRQLPEKLLARQQEQRKQQQQAGSPRGSPPRRLSEATTQTPAPIHHATGTQVPRVPMATKGNQTPKKLEATQGHATTVQAGSAK</sequence>
<dbReference type="PANTHER" id="PTHR11183">
    <property type="entry name" value="GLYCOGENIN SUBFAMILY MEMBER"/>
    <property type="match status" value="1"/>
</dbReference>
<keyword evidence="5" id="KW-0479">Metal-binding</keyword>
<name>A0A3N4IQS8_ASCIM</name>
<evidence type="ECO:0000256" key="9">
    <source>
        <dbReference type="ARBA" id="ARBA00038162"/>
    </source>
</evidence>